<keyword evidence="5" id="KW-1185">Reference proteome</keyword>
<dbReference type="EMBL" id="CP133772">
    <property type="protein sequence ID" value="WYY00606.1"/>
    <property type="molecule type" value="Genomic_DNA"/>
</dbReference>
<dbReference type="InterPro" id="IPR039298">
    <property type="entry name" value="ACOT13"/>
</dbReference>
<feature type="domain" description="Thioesterase" evidence="3">
    <location>
        <begin position="47"/>
        <end position="123"/>
    </location>
</feature>
<dbReference type="AlphaFoldDB" id="A0AAX4NIL7"/>
<name>A0AAX4NIL7_9ARCH</name>
<organism evidence="4 5">
    <name type="scientific">Oxyplasma meridianum</name>
    <dbReference type="NCBI Taxonomy" id="3073602"/>
    <lineage>
        <taxon>Archaea</taxon>
        <taxon>Methanobacteriati</taxon>
        <taxon>Thermoplasmatota</taxon>
        <taxon>Thermoplasmata</taxon>
        <taxon>Thermoplasmatales</taxon>
        <taxon>Thermoplasmataceae</taxon>
        <taxon>Oxyplasma</taxon>
    </lineage>
</organism>
<dbReference type="KEGG" id="omr:OXIME_001185"/>
<dbReference type="PANTHER" id="PTHR21660">
    <property type="entry name" value="THIOESTERASE SUPERFAMILY MEMBER-RELATED"/>
    <property type="match status" value="1"/>
</dbReference>
<evidence type="ECO:0000313" key="4">
    <source>
        <dbReference type="EMBL" id="WYY00606.1"/>
    </source>
</evidence>
<evidence type="ECO:0000313" key="5">
    <source>
        <dbReference type="Proteomes" id="UP001451606"/>
    </source>
</evidence>
<dbReference type="GO" id="GO:0047617">
    <property type="term" value="F:fatty acyl-CoA hydrolase activity"/>
    <property type="evidence" value="ECO:0007669"/>
    <property type="project" value="InterPro"/>
</dbReference>
<keyword evidence="2" id="KW-0378">Hydrolase</keyword>
<dbReference type="RefSeq" id="WP_393970940.1">
    <property type="nucleotide sequence ID" value="NZ_CP133772.1"/>
</dbReference>
<evidence type="ECO:0000259" key="3">
    <source>
        <dbReference type="Pfam" id="PF03061"/>
    </source>
</evidence>
<comment type="similarity">
    <text evidence="1">Belongs to the thioesterase PaaI family.</text>
</comment>
<proteinExistence type="inferred from homology"/>
<dbReference type="InterPro" id="IPR006683">
    <property type="entry name" value="Thioestr_dom"/>
</dbReference>
<accession>A0AAX4NIL7</accession>
<dbReference type="Gene3D" id="3.10.129.10">
    <property type="entry name" value="Hotdog Thioesterase"/>
    <property type="match status" value="1"/>
</dbReference>
<dbReference type="NCBIfam" id="TIGR00369">
    <property type="entry name" value="unchar_dom_1"/>
    <property type="match status" value="1"/>
</dbReference>
<gene>
    <name evidence="4" type="ORF">OXIME_001185</name>
</gene>
<dbReference type="Proteomes" id="UP001451606">
    <property type="component" value="Chromosome"/>
</dbReference>
<evidence type="ECO:0000256" key="2">
    <source>
        <dbReference type="ARBA" id="ARBA00022801"/>
    </source>
</evidence>
<protein>
    <submittedName>
        <fullName evidence="4">PaaI family thioesterase</fullName>
    </submittedName>
</protein>
<evidence type="ECO:0000256" key="1">
    <source>
        <dbReference type="ARBA" id="ARBA00008324"/>
    </source>
</evidence>
<dbReference type="SUPFAM" id="SSF54637">
    <property type="entry name" value="Thioesterase/thiol ester dehydrase-isomerase"/>
    <property type="match status" value="1"/>
</dbReference>
<sequence length="137" mass="14803">MEIDKITLDRVISMDGFLKGFSIKVKSVEEGKLELLVELTPHIMRSGGIMNGGAVMAICDAAGGLVMFSGQDVVNEVTINMSTNFLRPISKGPVLFRSIALKIGRHIGFSNIDVLDGNGMICAQATGSWNLYREGQQ</sequence>
<dbReference type="GeneID" id="95967922"/>
<dbReference type="InterPro" id="IPR029069">
    <property type="entry name" value="HotDog_dom_sf"/>
</dbReference>
<dbReference type="PANTHER" id="PTHR21660:SF1">
    <property type="entry name" value="ACYL-COENZYME A THIOESTERASE 13"/>
    <property type="match status" value="1"/>
</dbReference>
<dbReference type="CDD" id="cd03443">
    <property type="entry name" value="PaaI_thioesterase"/>
    <property type="match status" value="1"/>
</dbReference>
<dbReference type="InterPro" id="IPR003736">
    <property type="entry name" value="PAAI_dom"/>
</dbReference>
<dbReference type="Pfam" id="PF03061">
    <property type="entry name" value="4HBT"/>
    <property type="match status" value="1"/>
</dbReference>
<reference evidence="4 5" key="1">
    <citation type="submission" date="2023-09" db="EMBL/GenBank/DDBJ databases">
        <authorList>
            <person name="Golyshina O.V."/>
            <person name="Lunev E.A."/>
            <person name="Bargiela R."/>
            <person name="Gaines M.C."/>
            <person name="Daum B."/>
            <person name="Bale N.J."/>
            <person name="Koenen M."/>
            <person name="Sinninghe Damst J.S."/>
            <person name="Yakimov M."/>
            <person name="Golyshin P.N."/>
        </authorList>
    </citation>
    <scope>NUCLEOTIDE SEQUENCE [LARGE SCALE GENOMIC DNA]</scope>
    <source>
        <strain evidence="4 5">M1</strain>
    </source>
</reference>